<feature type="compositionally biased region" description="Acidic residues" evidence="4">
    <location>
        <begin position="150"/>
        <end position="161"/>
    </location>
</feature>
<evidence type="ECO:0000256" key="4">
    <source>
        <dbReference type="SAM" id="MobiDB-lite"/>
    </source>
</evidence>
<dbReference type="GO" id="GO:0009295">
    <property type="term" value="C:nucleoid"/>
    <property type="evidence" value="ECO:0007669"/>
    <property type="project" value="TreeGrafter"/>
</dbReference>
<gene>
    <name evidence="5" type="primary">ssb</name>
    <name evidence="5" type="ORF">H0266_18335</name>
</gene>
<accession>A0A838CY31</accession>
<dbReference type="InterPro" id="IPR000424">
    <property type="entry name" value="Primosome_PriB/ssb"/>
</dbReference>
<comment type="caution">
    <text evidence="2">Lacks conserved residue(s) required for the propagation of feature annotation.</text>
</comment>
<name>A0A838CY31_9BACI</name>
<dbReference type="GO" id="GO:0006260">
    <property type="term" value="P:DNA replication"/>
    <property type="evidence" value="ECO:0007669"/>
    <property type="project" value="InterPro"/>
</dbReference>
<evidence type="ECO:0000256" key="3">
    <source>
        <dbReference type="PIRNR" id="PIRNR002070"/>
    </source>
</evidence>
<dbReference type="NCBIfam" id="TIGR00621">
    <property type="entry name" value="ssb"/>
    <property type="match status" value="1"/>
</dbReference>
<feature type="compositionally biased region" description="Low complexity" evidence="4">
    <location>
        <begin position="114"/>
        <end position="149"/>
    </location>
</feature>
<sequence>MLNSCTFAGRLASDIDLRYTPNGKAVANFRLAITRPIPDQNGERPADFIQCVVWSKTAENMANILSSGDTIGFDARVQTRSYENDAGKRIFVTEFVVHGFPTFFKVKKWNENNNDNNSSNNSNNNFNSNNNNNNKNSNTGSNHDPFSDGGDVDLDDDNLPF</sequence>
<dbReference type="Pfam" id="PF00436">
    <property type="entry name" value="SSB"/>
    <property type="match status" value="1"/>
</dbReference>
<dbReference type="HAMAP" id="MF_00984">
    <property type="entry name" value="SSB"/>
    <property type="match status" value="1"/>
</dbReference>
<dbReference type="PIRSF" id="PIRSF002070">
    <property type="entry name" value="SSB"/>
    <property type="match status" value="1"/>
</dbReference>
<dbReference type="PROSITE" id="PS50935">
    <property type="entry name" value="SSB"/>
    <property type="match status" value="1"/>
</dbReference>
<evidence type="ECO:0000313" key="5">
    <source>
        <dbReference type="EMBL" id="MBA2176841.1"/>
    </source>
</evidence>
<evidence type="ECO:0000256" key="1">
    <source>
        <dbReference type="ARBA" id="ARBA00023125"/>
    </source>
</evidence>
<reference evidence="5 6" key="1">
    <citation type="journal article" date="2004" name="Extremophiles">
        <title>Halobacillus locisalis sp. nov., a halophilic bacterium isolated from a marine solar saltern of the Yellow Sea in Korea.</title>
        <authorList>
            <person name="Yoon J.H."/>
            <person name="Kang K.H."/>
            <person name="Oh T.K."/>
            <person name="Park Y.H."/>
        </authorList>
    </citation>
    <scope>NUCLEOTIDE SEQUENCE [LARGE SCALE GENOMIC DNA]</scope>
    <source>
        <strain evidence="5 6">KCTC 3788</strain>
    </source>
</reference>
<dbReference type="PANTHER" id="PTHR10302">
    <property type="entry name" value="SINGLE-STRANDED DNA-BINDING PROTEIN"/>
    <property type="match status" value="1"/>
</dbReference>
<comment type="subunit">
    <text evidence="2">Homotetramer.</text>
</comment>
<dbReference type="GO" id="GO:0003697">
    <property type="term" value="F:single-stranded DNA binding"/>
    <property type="evidence" value="ECO:0007669"/>
    <property type="project" value="UniProtKB-UniRule"/>
</dbReference>
<dbReference type="Proteomes" id="UP000571017">
    <property type="component" value="Unassembled WGS sequence"/>
</dbReference>
<comment type="caution">
    <text evidence="5">The sequence shown here is derived from an EMBL/GenBank/DDBJ whole genome shotgun (WGS) entry which is preliminary data.</text>
</comment>
<dbReference type="SUPFAM" id="SSF50249">
    <property type="entry name" value="Nucleic acid-binding proteins"/>
    <property type="match status" value="1"/>
</dbReference>
<keyword evidence="6" id="KW-1185">Reference proteome</keyword>
<dbReference type="Gene3D" id="2.40.50.140">
    <property type="entry name" value="Nucleic acid-binding proteins"/>
    <property type="match status" value="1"/>
</dbReference>
<dbReference type="RefSeq" id="WP_181473902.1">
    <property type="nucleotide sequence ID" value="NZ_JACEFG010000005.1"/>
</dbReference>
<dbReference type="PANTHER" id="PTHR10302:SF27">
    <property type="entry name" value="SINGLE-STRANDED DNA-BINDING PROTEIN"/>
    <property type="match status" value="1"/>
</dbReference>
<keyword evidence="1 2" id="KW-0238">DNA-binding</keyword>
<evidence type="ECO:0000256" key="2">
    <source>
        <dbReference type="HAMAP-Rule" id="MF_00984"/>
    </source>
</evidence>
<organism evidence="5 6">
    <name type="scientific">Halobacillus locisalis</name>
    <dbReference type="NCBI Taxonomy" id="220753"/>
    <lineage>
        <taxon>Bacteria</taxon>
        <taxon>Bacillati</taxon>
        <taxon>Bacillota</taxon>
        <taxon>Bacilli</taxon>
        <taxon>Bacillales</taxon>
        <taxon>Bacillaceae</taxon>
        <taxon>Halobacillus</taxon>
    </lineage>
</organism>
<protein>
    <recommendedName>
        <fullName evidence="2 3">Single-stranded DNA-binding protein</fullName>
        <shortName evidence="2">SSB</shortName>
    </recommendedName>
</protein>
<dbReference type="AlphaFoldDB" id="A0A838CY31"/>
<feature type="region of interest" description="Disordered" evidence="4">
    <location>
        <begin position="114"/>
        <end position="161"/>
    </location>
</feature>
<evidence type="ECO:0000313" key="6">
    <source>
        <dbReference type="Proteomes" id="UP000571017"/>
    </source>
</evidence>
<proteinExistence type="inferred from homology"/>
<dbReference type="EMBL" id="JACEFG010000005">
    <property type="protein sequence ID" value="MBA2176841.1"/>
    <property type="molecule type" value="Genomic_DNA"/>
</dbReference>
<dbReference type="InterPro" id="IPR011344">
    <property type="entry name" value="ssDNA-bd"/>
</dbReference>
<dbReference type="InterPro" id="IPR012340">
    <property type="entry name" value="NA-bd_OB-fold"/>
</dbReference>
<dbReference type="CDD" id="cd04496">
    <property type="entry name" value="SSB_OBF"/>
    <property type="match status" value="1"/>
</dbReference>